<name>A0AAV5TUS6_9BILA</name>
<evidence type="ECO:0000256" key="1">
    <source>
        <dbReference type="SAM" id="MobiDB-lite"/>
    </source>
</evidence>
<gene>
    <name evidence="3" type="ORF">PENTCL1PPCAC_20162</name>
</gene>
<organism evidence="3 4">
    <name type="scientific">Pristionchus entomophagus</name>
    <dbReference type="NCBI Taxonomy" id="358040"/>
    <lineage>
        <taxon>Eukaryota</taxon>
        <taxon>Metazoa</taxon>
        <taxon>Ecdysozoa</taxon>
        <taxon>Nematoda</taxon>
        <taxon>Chromadorea</taxon>
        <taxon>Rhabditida</taxon>
        <taxon>Rhabditina</taxon>
        <taxon>Diplogasteromorpha</taxon>
        <taxon>Diplogasteroidea</taxon>
        <taxon>Neodiplogasteridae</taxon>
        <taxon>Pristionchus</taxon>
    </lineage>
</organism>
<proteinExistence type="predicted"/>
<evidence type="ECO:0000313" key="4">
    <source>
        <dbReference type="Proteomes" id="UP001432027"/>
    </source>
</evidence>
<evidence type="ECO:0000313" key="3">
    <source>
        <dbReference type="EMBL" id="GMS97987.1"/>
    </source>
</evidence>
<evidence type="ECO:0008006" key="5">
    <source>
        <dbReference type="Google" id="ProtNLM"/>
    </source>
</evidence>
<sequence length="350" mass="36195">MRSFLLIFMLLLLRFEEADSWLENCPCSSIASSPSACPFNRECDNERVKDYRTGIPWRYTDAIGCSEGRHQPSTGSALAASVAVVACAASSKCTNCAPLTSDPYCHPDYVCRSDALTMTQTDDGCNIASCTWGELMTIDTVISVGSPTLPHASSIPIQQPTESQGAKPSEAVIKPFPPEPILGLTSNRGFMEHPSAGLGAMSGSGASCNGGSIRDPTPGLRTLSGSGASRNPVTGLGPIPGSGTNSAANPMTGPKSGSGALEMIPKREEEYYDDSLLEKSSERPTIASKMTMTTSTTTVSTTRAATTAASRTTTTAAETSAATAGTTTKDVATSVITDAPITTAAATPTA</sequence>
<feature type="compositionally biased region" description="Polar residues" evidence="1">
    <location>
        <begin position="155"/>
        <end position="166"/>
    </location>
</feature>
<dbReference type="EMBL" id="BTSX01000005">
    <property type="protein sequence ID" value="GMS97987.1"/>
    <property type="molecule type" value="Genomic_DNA"/>
</dbReference>
<feature type="region of interest" description="Disordered" evidence="1">
    <location>
        <begin position="292"/>
        <end position="326"/>
    </location>
</feature>
<comment type="caution">
    <text evidence="3">The sequence shown here is derived from an EMBL/GenBank/DDBJ whole genome shotgun (WGS) entry which is preliminary data.</text>
</comment>
<protein>
    <recommendedName>
        <fullName evidence="5">ShK domain-containing protein</fullName>
    </recommendedName>
</protein>
<dbReference type="Proteomes" id="UP001432027">
    <property type="component" value="Unassembled WGS sequence"/>
</dbReference>
<reference evidence="3" key="1">
    <citation type="submission" date="2023-10" db="EMBL/GenBank/DDBJ databases">
        <title>Genome assembly of Pristionchus species.</title>
        <authorList>
            <person name="Yoshida K."/>
            <person name="Sommer R.J."/>
        </authorList>
    </citation>
    <scope>NUCLEOTIDE SEQUENCE</scope>
    <source>
        <strain evidence="3">RS0144</strain>
    </source>
</reference>
<keyword evidence="2" id="KW-0732">Signal</keyword>
<feature type="compositionally biased region" description="Polar residues" evidence="1">
    <location>
        <begin position="223"/>
        <end position="232"/>
    </location>
</feature>
<feature type="signal peptide" evidence="2">
    <location>
        <begin position="1"/>
        <end position="20"/>
    </location>
</feature>
<evidence type="ECO:0000256" key="2">
    <source>
        <dbReference type="SAM" id="SignalP"/>
    </source>
</evidence>
<keyword evidence="4" id="KW-1185">Reference proteome</keyword>
<dbReference type="AlphaFoldDB" id="A0AAV5TUS6"/>
<feature type="region of interest" description="Disordered" evidence="1">
    <location>
        <begin position="151"/>
        <end position="170"/>
    </location>
</feature>
<accession>A0AAV5TUS6</accession>
<feature type="region of interest" description="Disordered" evidence="1">
    <location>
        <begin position="201"/>
        <end position="261"/>
    </location>
</feature>
<feature type="chain" id="PRO_5043461915" description="ShK domain-containing protein" evidence="2">
    <location>
        <begin position="21"/>
        <end position="350"/>
    </location>
</feature>
<feature type="non-terminal residue" evidence="3">
    <location>
        <position position="350"/>
    </location>
</feature>